<evidence type="ECO:0000313" key="10">
    <source>
        <dbReference type="Proteomes" id="UP000777935"/>
    </source>
</evidence>
<feature type="domain" description="L,D-TPase catalytic" evidence="8">
    <location>
        <begin position="47"/>
        <end position="183"/>
    </location>
</feature>
<comment type="similarity">
    <text evidence="2">Belongs to the YkuD family.</text>
</comment>
<evidence type="ECO:0000256" key="2">
    <source>
        <dbReference type="ARBA" id="ARBA00005992"/>
    </source>
</evidence>
<feature type="active site" description="Proton donor/acceptor" evidence="7">
    <location>
        <position position="137"/>
    </location>
</feature>
<dbReference type="EMBL" id="JABUFE010000004">
    <property type="protein sequence ID" value="NSX55052.1"/>
    <property type="molecule type" value="Genomic_DNA"/>
</dbReference>
<dbReference type="Pfam" id="PF03734">
    <property type="entry name" value="YkuD"/>
    <property type="match status" value="1"/>
</dbReference>
<sequence length="184" mass="20297">MLLMKMLRNVALILLLIAGGLVFYTQAMLRMGSGIPPQMASTDQQADAIFVDKSDRRLQLLRDGKVIRDYTISLGDQPLGHKTQEGDERTPVGTYEIDWRNENSIAHLSLHISYPNPADKAQAAQRSVSAGGNIMIHGILNGWGFVGPLQRLADWTNGCIAVTNTEMREIWSLVPNGTPITIQD</sequence>
<proteinExistence type="inferred from homology"/>
<evidence type="ECO:0000256" key="5">
    <source>
        <dbReference type="ARBA" id="ARBA00022984"/>
    </source>
</evidence>
<keyword evidence="5 7" id="KW-0573">Peptidoglycan synthesis</keyword>
<dbReference type="InterPro" id="IPR005490">
    <property type="entry name" value="LD_TPept_cat_dom"/>
</dbReference>
<dbReference type="PROSITE" id="PS52029">
    <property type="entry name" value="LD_TPASE"/>
    <property type="match status" value="1"/>
</dbReference>
<evidence type="ECO:0000256" key="3">
    <source>
        <dbReference type="ARBA" id="ARBA00022679"/>
    </source>
</evidence>
<reference evidence="9 10" key="1">
    <citation type="submission" date="2020-06" db="EMBL/GenBank/DDBJ databases">
        <title>Sulfitobacter algicola sp. nov., isolated from green algae.</title>
        <authorList>
            <person name="Wang C."/>
        </authorList>
    </citation>
    <scope>NUCLEOTIDE SEQUENCE [LARGE SCALE GENOMIC DNA]</scope>
    <source>
        <strain evidence="9 10">1151</strain>
    </source>
</reference>
<evidence type="ECO:0000313" key="9">
    <source>
        <dbReference type="EMBL" id="NSX55052.1"/>
    </source>
</evidence>
<dbReference type="Gene3D" id="2.40.440.10">
    <property type="entry name" value="L,D-transpeptidase catalytic domain-like"/>
    <property type="match status" value="1"/>
</dbReference>
<organism evidence="9 10">
    <name type="scientific">Parasulfitobacter algicola</name>
    <dbReference type="NCBI Taxonomy" id="2614809"/>
    <lineage>
        <taxon>Bacteria</taxon>
        <taxon>Pseudomonadati</taxon>
        <taxon>Pseudomonadota</taxon>
        <taxon>Alphaproteobacteria</taxon>
        <taxon>Rhodobacterales</taxon>
        <taxon>Roseobacteraceae</taxon>
        <taxon>Parasulfitobacter</taxon>
    </lineage>
</organism>
<dbReference type="Proteomes" id="UP000777935">
    <property type="component" value="Unassembled WGS sequence"/>
</dbReference>
<evidence type="ECO:0000256" key="1">
    <source>
        <dbReference type="ARBA" id="ARBA00004752"/>
    </source>
</evidence>
<dbReference type="PANTHER" id="PTHR36699:SF1">
    <property type="entry name" value="L,D-TRANSPEPTIDASE YAFK-RELATED"/>
    <property type="match status" value="1"/>
</dbReference>
<evidence type="ECO:0000259" key="8">
    <source>
        <dbReference type="PROSITE" id="PS52029"/>
    </source>
</evidence>
<evidence type="ECO:0000256" key="7">
    <source>
        <dbReference type="PROSITE-ProRule" id="PRU01373"/>
    </source>
</evidence>
<name>A0ABX2IQB1_9RHOB</name>
<keyword evidence="10" id="KW-1185">Reference proteome</keyword>
<dbReference type="PANTHER" id="PTHR36699">
    <property type="entry name" value="LD-TRANSPEPTIDASE"/>
    <property type="match status" value="1"/>
</dbReference>
<dbReference type="InterPro" id="IPR038063">
    <property type="entry name" value="Transpep_catalytic_dom"/>
</dbReference>
<gene>
    <name evidence="9" type="ORF">HRQ87_09590</name>
</gene>
<keyword evidence="4 7" id="KW-0133">Cell shape</keyword>
<protein>
    <submittedName>
        <fullName evidence="9">L,D-transpeptidase family protein</fullName>
    </submittedName>
</protein>
<keyword evidence="6 7" id="KW-0961">Cell wall biogenesis/degradation</keyword>
<comment type="caution">
    <text evidence="9">The sequence shown here is derived from an EMBL/GenBank/DDBJ whole genome shotgun (WGS) entry which is preliminary data.</text>
</comment>
<comment type="pathway">
    <text evidence="1 7">Cell wall biogenesis; peptidoglycan biosynthesis.</text>
</comment>
<accession>A0ABX2IQB1</accession>
<dbReference type="SUPFAM" id="SSF141523">
    <property type="entry name" value="L,D-transpeptidase catalytic domain-like"/>
    <property type="match status" value="1"/>
</dbReference>
<keyword evidence="3" id="KW-0808">Transferase</keyword>
<dbReference type="CDD" id="cd16913">
    <property type="entry name" value="YkuD_like"/>
    <property type="match status" value="1"/>
</dbReference>
<evidence type="ECO:0000256" key="4">
    <source>
        <dbReference type="ARBA" id="ARBA00022960"/>
    </source>
</evidence>
<feature type="active site" description="Nucleophile" evidence="7">
    <location>
        <position position="159"/>
    </location>
</feature>
<evidence type="ECO:0000256" key="6">
    <source>
        <dbReference type="ARBA" id="ARBA00023316"/>
    </source>
</evidence>